<accession>A0ABD1X159</accession>
<reference evidence="2" key="1">
    <citation type="submission" date="2024-07" db="EMBL/GenBank/DDBJ databases">
        <title>Two chromosome-level genome assemblies of Korean endemic species Abeliophyllum distichum and Forsythia ovata (Oleaceae).</title>
        <authorList>
            <person name="Jang H."/>
        </authorList>
    </citation>
    <scope>NUCLEOTIDE SEQUENCE [LARGE SCALE GENOMIC DNA]</scope>
</reference>
<sequence length="104" mass="11780">MKGYAVEFLKSPAGQMDWQPKSKYWKSFKIPKSLNRPYQFRRHPFRRSFHDFAATHSANITIFFDKTLEPKSTIASAFADSATSVAFCRDGKLLAAGDLTGTEL</sequence>
<dbReference type="Proteomes" id="UP001604277">
    <property type="component" value="Unassembled WGS sequence"/>
</dbReference>
<dbReference type="EMBL" id="JBFOLJ010000001">
    <property type="protein sequence ID" value="KAL2555697.1"/>
    <property type="molecule type" value="Genomic_DNA"/>
</dbReference>
<organism evidence="1 2">
    <name type="scientific">Forsythia ovata</name>
    <dbReference type="NCBI Taxonomy" id="205694"/>
    <lineage>
        <taxon>Eukaryota</taxon>
        <taxon>Viridiplantae</taxon>
        <taxon>Streptophyta</taxon>
        <taxon>Embryophyta</taxon>
        <taxon>Tracheophyta</taxon>
        <taxon>Spermatophyta</taxon>
        <taxon>Magnoliopsida</taxon>
        <taxon>eudicotyledons</taxon>
        <taxon>Gunneridae</taxon>
        <taxon>Pentapetalae</taxon>
        <taxon>asterids</taxon>
        <taxon>lamiids</taxon>
        <taxon>Lamiales</taxon>
        <taxon>Oleaceae</taxon>
        <taxon>Forsythieae</taxon>
        <taxon>Forsythia</taxon>
    </lineage>
</organism>
<evidence type="ECO:0000313" key="2">
    <source>
        <dbReference type="Proteomes" id="UP001604277"/>
    </source>
</evidence>
<comment type="caution">
    <text evidence="1">The sequence shown here is derived from an EMBL/GenBank/DDBJ whole genome shotgun (WGS) entry which is preliminary data.</text>
</comment>
<keyword evidence="2" id="KW-1185">Reference proteome</keyword>
<dbReference type="AlphaFoldDB" id="A0ABD1X159"/>
<evidence type="ECO:0000313" key="1">
    <source>
        <dbReference type="EMBL" id="KAL2555697.1"/>
    </source>
</evidence>
<name>A0ABD1X159_9LAMI</name>
<protein>
    <submittedName>
        <fullName evidence="1">Protein SLOW WALKER 1</fullName>
    </submittedName>
</protein>
<gene>
    <name evidence="1" type="ORF">Fot_00436</name>
</gene>
<proteinExistence type="predicted"/>